<dbReference type="GO" id="GO:0006629">
    <property type="term" value="P:lipid metabolic process"/>
    <property type="evidence" value="ECO:0007669"/>
    <property type="project" value="InterPro"/>
</dbReference>
<sequence>MGRSIRKALGLLKFARENPKSTQSTLNASAAVPSSGFTFIDNSQGASAAVAELSDALIDAFEDFDLQNSKTELESLIKSLDEKGSEFSNSKLKDEQCQPWFCSEEEARLIAIAWKCADESYNETFVGVEEESPYYVESLFPKTPSDGLLPMLVIAIRGSASQVDFMVNANGNPRDVKGFIPTSRFHDINPNPSLQAHAGFLGCASALDSIVSKQIEKYKETKGVTHVLFTGHSAGGAVASLLYLRNLFKCTDDSPSFKFSCITFGAPPTVTFPVNLHQSSSSHGLCLNIINEFDPVARADKAYILSVTGLFEQTVRFHPNLN</sequence>
<dbReference type="AlphaFoldDB" id="A0AAD6MTS4"/>
<gene>
    <name evidence="5" type="ORF">N7493_008515</name>
</gene>
<dbReference type="PANTHER" id="PTHR45856">
    <property type="entry name" value="ALPHA/BETA-HYDROLASES SUPERFAMILY PROTEIN"/>
    <property type="match status" value="1"/>
</dbReference>
<reference evidence="5" key="2">
    <citation type="submission" date="2023-01" db="EMBL/GenBank/DDBJ databases">
        <authorList>
            <person name="Petersen C."/>
        </authorList>
    </citation>
    <scope>NUCLEOTIDE SEQUENCE</scope>
    <source>
        <strain evidence="5">IBT 17514</strain>
    </source>
</reference>
<dbReference type="InterPro" id="IPR002921">
    <property type="entry name" value="Fungal_lipase-type"/>
</dbReference>
<dbReference type="Gene3D" id="3.40.50.1820">
    <property type="entry name" value="alpha/beta hydrolase"/>
    <property type="match status" value="1"/>
</dbReference>
<evidence type="ECO:0000256" key="3">
    <source>
        <dbReference type="ARBA" id="ARBA00048461"/>
    </source>
</evidence>
<dbReference type="GO" id="GO:0017000">
    <property type="term" value="P:antibiotic biosynthetic process"/>
    <property type="evidence" value="ECO:0007669"/>
    <property type="project" value="UniProtKB-ARBA"/>
</dbReference>
<keyword evidence="6" id="KW-1185">Reference proteome</keyword>
<comment type="catalytic activity">
    <reaction evidence="2">
        <text>a diacylglycerol + H2O = a monoacylglycerol + a fatty acid + H(+)</text>
        <dbReference type="Rhea" id="RHEA:32731"/>
        <dbReference type="ChEBI" id="CHEBI:15377"/>
        <dbReference type="ChEBI" id="CHEBI:15378"/>
        <dbReference type="ChEBI" id="CHEBI:17408"/>
        <dbReference type="ChEBI" id="CHEBI:18035"/>
        <dbReference type="ChEBI" id="CHEBI:28868"/>
    </reaction>
</comment>
<dbReference type="InterPro" id="IPR029058">
    <property type="entry name" value="AB_hydrolase_fold"/>
</dbReference>
<dbReference type="InterPro" id="IPR051218">
    <property type="entry name" value="Sec_MonoDiacylglyc_Lipase"/>
</dbReference>
<dbReference type="GO" id="GO:0072330">
    <property type="term" value="P:monocarboxylic acid biosynthetic process"/>
    <property type="evidence" value="ECO:0007669"/>
    <property type="project" value="UniProtKB-ARBA"/>
</dbReference>
<evidence type="ECO:0000313" key="6">
    <source>
        <dbReference type="Proteomes" id="UP001215712"/>
    </source>
</evidence>
<accession>A0AAD6MTS4</accession>
<reference evidence="5" key="1">
    <citation type="journal article" date="2023" name="IMA Fungus">
        <title>Comparative genomic study of the Penicillium genus elucidates a diverse pangenome and 15 lateral gene transfer events.</title>
        <authorList>
            <person name="Petersen C."/>
            <person name="Sorensen T."/>
            <person name="Nielsen M.R."/>
            <person name="Sondergaard T.E."/>
            <person name="Sorensen J.L."/>
            <person name="Fitzpatrick D.A."/>
            <person name="Frisvad J.C."/>
            <person name="Nielsen K.L."/>
        </authorList>
    </citation>
    <scope>NUCLEOTIDE SEQUENCE</scope>
    <source>
        <strain evidence="5">IBT 17514</strain>
    </source>
</reference>
<dbReference type="SUPFAM" id="SSF53474">
    <property type="entry name" value="alpha/beta-Hydrolases"/>
    <property type="match status" value="1"/>
</dbReference>
<comment type="similarity">
    <text evidence="1">Belongs to the AB hydrolase superfamily. Lipase family. Class 3 subfamily.</text>
</comment>
<dbReference type="EMBL" id="JAQJAN010000012">
    <property type="protein sequence ID" value="KAJ5716604.1"/>
    <property type="molecule type" value="Genomic_DNA"/>
</dbReference>
<feature type="domain" description="Fungal lipase-type" evidence="4">
    <location>
        <begin position="153"/>
        <end position="299"/>
    </location>
</feature>
<organism evidence="5 6">
    <name type="scientific">Penicillium malachiteum</name>
    <dbReference type="NCBI Taxonomy" id="1324776"/>
    <lineage>
        <taxon>Eukaryota</taxon>
        <taxon>Fungi</taxon>
        <taxon>Dikarya</taxon>
        <taxon>Ascomycota</taxon>
        <taxon>Pezizomycotina</taxon>
        <taxon>Eurotiomycetes</taxon>
        <taxon>Eurotiomycetidae</taxon>
        <taxon>Eurotiales</taxon>
        <taxon>Aspergillaceae</taxon>
        <taxon>Penicillium</taxon>
    </lineage>
</organism>
<comment type="caution">
    <text evidence="5">The sequence shown here is derived from an EMBL/GenBank/DDBJ whole genome shotgun (WGS) entry which is preliminary data.</text>
</comment>
<dbReference type="Proteomes" id="UP001215712">
    <property type="component" value="Unassembled WGS sequence"/>
</dbReference>
<comment type="catalytic activity">
    <reaction evidence="3">
        <text>a monoacylglycerol + H2O = glycerol + a fatty acid + H(+)</text>
        <dbReference type="Rhea" id="RHEA:15245"/>
        <dbReference type="ChEBI" id="CHEBI:15377"/>
        <dbReference type="ChEBI" id="CHEBI:15378"/>
        <dbReference type="ChEBI" id="CHEBI:17408"/>
        <dbReference type="ChEBI" id="CHEBI:17754"/>
        <dbReference type="ChEBI" id="CHEBI:28868"/>
    </reaction>
</comment>
<dbReference type="Pfam" id="PF01764">
    <property type="entry name" value="Lipase_3"/>
    <property type="match status" value="1"/>
</dbReference>
<proteinExistence type="inferred from homology"/>
<protein>
    <recommendedName>
        <fullName evidence="4">Fungal lipase-type domain-containing protein</fullName>
    </recommendedName>
</protein>
<evidence type="ECO:0000256" key="2">
    <source>
        <dbReference type="ARBA" id="ARBA00047591"/>
    </source>
</evidence>
<evidence type="ECO:0000259" key="4">
    <source>
        <dbReference type="Pfam" id="PF01764"/>
    </source>
</evidence>
<evidence type="ECO:0000313" key="5">
    <source>
        <dbReference type="EMBL" id="KAJ5716604.1"/>
    </source>
</evidence>
<evidence type="ECO:0000256" key="1">
    <source>
        <dbReference type="ARBA" id="ARBA00043996"/>
    </source>
</evidence>
<dbReference type="PANTHER" id="PTHR45856:SF24">
    <property type="entry name" value="FUNGAL LIPASE-LIKE DOMAIN-CONTAINING PROTEIN"/>
    <property type="match status" value="1"/>
</dbReference>
<name>A0AAD6MTS4_9EURO</name>